<feature type="transmembrane region" description="Helical" evidence="2">
    <location>
        <begin position="6"/>
        <end position="24"/>
    </location>
</feature>
<dbReference type="InterPro" id="IPR006750">
    <property type="entry name" value="YdcZ"/>
</dbReference>
<protein>
    <recommendedName>
        <fullName evidence="5">DMT family transporter</fullName>
    </recommendedName>
</protein>
<dbReference type="GO" id="GO:0005886">
    <property type="term" value="C:plasma membrane"/>
    <property type="evidence" value="ECO:0007669"/>
    <property type="project" value="TreeGrafter"/>
</dbReference>
<feature type="transmembrane region" description="Helical" evidence="2">
    <location>
        <begin position="136"/>
        <end position="161"/>
    </location>
</feature>
<feature type="region of interest" description="Disordered" evidence="1">
    <location>
        <begin position="195"/>
        <end position="214"/>
    </location>
</feature>
<evidence type="ECO:0000256" key="2">
    <source>
        <dbReference type="SAM" id="Phobius"/>
    </source>
</evidence>
<comment type="caution">
    <text evidence="3">The sequence shown here is derived from an EMBL/GenBank/DDBJ whole genome shotgun (WGS) entry which is preliminary data.</text>
</comment>
<dbReference type="PANTHER" id="PTHR34821:SF2">
    <property type="entry name" value="INNER MEMBRANE PROTEIN YDCZ"/>
    <property type="match status" value="1"/>
</dbReference>
<keyword evidence="2" id="KW-0472">Membrane</keyword>
<dbReference type="Proteomes" id="UP001212152">
    <property type="component" value="Unassembled WGS sequence"/>
</dbReference>
<organism evidence="3 4">
    <name type="scientific">Geranomyces variabilis</name>
    <dbReference type="NCBI Taxonomy" id="109894"/>
    <lineage>
        <taxon>Eukaryota</taxon>
        <taxon>Fungi</taxon>
        <taxon>Fungi incertae sedis</taxon>
        <taxon>Chytridiomycota</taxon>
        <taxon>Chytridiomycota incertae sedis</taxon>
        <taxon>Chytridiomycetes</taxon>
        <taxon>Spizellomycetales</taxon>
        <taxon>Powellomycetaceae</taxon>
        <taxon>Geranomyces</taxon>
    </lineage>
</organism>
<accession>A0AAD5TJI6</accession>
<keyword evidence="2" id="KW-0812">Transmembrane</keyword>
<feature type="transmembrane region" description="Helical" evidence="2">
    <location>
        <begin position="249"/>
        <end position="269"/>
    </location>
</feature>
<evidence type="ECO:0008006" key="5">
    <source>
        <dbReference type="Google" id="ProtNLM"/>
    </source>
</evidence>
<evidence type="ECO:0000313" key="4">
    <source>
        <dbReference type="Proteomes" id="UP001212152"/>
    </source>
</evidence>
<reference evidence="3" key="1">
    <citation type="submission" date="2020-05" db="EMBL/GenBank/DDBJ databases">
        <title>Phylogenomic resolution of chytrid fungi.</title>
        <authorList>
            <person name="Stajich J.E."/>
            <person name="Amses K."/>
            <person name="Simmons R."/>
            <person name="Seto K."/>
            <person name="Myers J."/>
            <person name="Bonds A."/>
            <person name="Quandt C.A."/>
            <person name="Barry K."/>
            <person name="Liu P."/>
            <person name="Grigoriev I."/>
            <person name="Longcore J.E."/>
            <person name="James T.Y."/>
        </authorList>
    </citation>
    <scope>NUCLEOTIDE SEQUENCE</scope>
    <source>
        <strain evidence="3">JEL0379</strain>
    </source>
</reference>
<keyword evidence="4" id="KW-1185">Reference proteome</keyword>
<feature type="transmembrane region" description="Helical" evidence="2">
    <location>
        <begin position="383"/>
        <end position="401"/>
    </location>
</feature>
<evidence type="ECO:0000256" key="1">
    <source>
        <dbReference type="SAM" id="MobiDB-lite"/>
    </source>
</evidence>
<dbReference type="Pfam" id="PF04657">
    <property type="entry name" value="DMT_YdcZ"/>
    <property type="match status" value="2"/>
</dbReference>
<keyword evidence="2" id="KW-1133">Transmembrane helix</keyword>
<feature type="transmembrane region" description="Helical" evidence="2">
    <location>
        <begin position="75"/>
        <end position="95"/>
    </location>
</feature>
<feature type="transmembrane region" description="Helical" evidence="2">
    <location>
        <begin position="281"/>
        <end position="304"/>
    </location>
</feature>
<evidence type="ECO:0000313" key="3">
    <source>
        <dbReference type="EMBL" id="KAJ3173881.1"/>
    </source>
</evidence>
<feature type="transmembrane region" description="Helical" evidence="2">
    <location>
        <begin position="36"/>
        <end position="55"/>
    </location>
</feature>
<name>A0AAD5TJI6_9FUNG</name>
<sequence length="402" mass="41352">MVQADWTIALVVLGGVALAFQAGVNGTLGRVSGNQIFSAVNSFVSGLIPLVVYWLASTHGGKDTDFSTTFSDAPWYSFFGGIMGAYYVGMIIFLIERLGAATILSTAVACQVTAALIFDATGSLGLEQRTATPGRIIGVVLTAFGVFLMVGGLGSVAAMLLGRRKVANDPESQHEEMSATMPQREATATTINATAMEESPALSPPRTPLSGDEKSHAMNMVSVPISSPPEGFGSSAATTSSSAKTGGKIDITIVFAMLGGVALALQGAMNGKLGEIGGGGFSAAWSFASGSCALGIWFLYDLYFGPTSRLVPEWTFRGVLRDAPAWSFLGGFLGAAYVLAITILIPRLGSTTALSASIAGQIVAATVLDHFALVGLPRTRAGPLRLAGVAIIIAGAVMISVL</sequence>
<gene>
    <name evidence="3" type="ORF">HDU87_007291</name>
</gene>
<feature type="transmembrane region" description="Helical" evidence="2">
    <location>
        <begin position="325"/>
        <end position="346"/>
    </location>
</feature>
<dbReference type="EMBL" id="JADGJQ010000068">
    <property type="protein sequence ID" value="KAJ3173881.1"/>
    <property type="molecule type" value="Genomic_DNA"/>
</dbReference>
<feature type="transmembrane region" description="Helical" evidence="2">
    <location>
        <begin position="102"/>
        <end position="124"/>
    </location>
</feature>
<feature type="transmembrane region" description="Helical" evidence="2">
    <location>
        <begin position="358"/>
        <end position="376"/>
    </location>
</feature>
<proteinExistence type="predicted"/>
<dbReference type="AlphaFoldDB" id="A0AAD5TJI6"/>
<dbReference type="PANTHER" id="PTHR34821">
    <property type="entry name" value="INNER MEMBRANE PROTEIN YDCZ"/>
    <property type="match status" value="1"/>
</dbReference>